<name>A0A0C9MMI9_9FUNG</name>
<accession>A0A0C9MMI9</accession>
<proteinExistence type="predicted"/>
<evidence type="ECO:0000313" key="2">
    <source>
        <dbReference type="EMBL" id="GAN08699.1"/>
    </source>
</evidence>
<evidence type="ECO:0000313" key="3">
    <source>
        <dbReference type="Proteomes" id="UP000053815"/>
    </source>
</evidence>
<protein>
    <submittedName>
        <fullName evidence="2">Uncharacterized protein</fullName>
    </submittedName>
</protein>
<sequence length="150" mass="16193">MAQFQVVLREGIVGGFAGPTVNMSKRQVVDIQGDNSGATVMHATLKPESKNDYHTQSGGASIEELSNLLDTLKQQLQDLPTEQPVGSQDIYGQDISLSFFSDDFQWSNGGPEGCSQGESQVQATPEQKEKFKELVNLVKGLGQQYAVTAA</sequence>
<feature type="region of interest" description="Disordered" evidence="1">
    <location>
        <begin position="107"/>
        <end position="127"/>
    </location>
</feature>
<dbReference type="Proteomes" id="UP000053815">
    <property type="component" value="Unassembled WGS sequence"/>
</dbReference>
<reference evidence="2" key="1">
    <citation type="submission" date="2014-09" db="EMBL/GenBank/DDBJ databases">
        <title>Draft genome sequence of an oleaginous Mucoromycotina fungus Mucor ambiguus NBRC6742.</title>
        <authorList>
            <person name="Takeda I."/>
            <person name="Yamane N."/>
            <person name="Morita T."/>
            <person name="Tamano K."/>
            <person name="Machida M."/>
            <person name="Baker S."/>
            <person name="Koike H."/>
        </authorList>
    </citation>
    <scope>NUCLEOTIDE SEQUENCE</scope>
    <source>
        <strain evidence="2">NBRC 6742</strain>
    </source>
</reference>
<gene>
    <name evidence="2" type="ORF">MAM1_0218d08214</name>
</gene>
<keyword evidence="3" id="KW-1185">Reference proteome</keyword>
<evidence type="ECO:0000256" key="1">
    <source>
        <dbReference type="SAM" id="MobiDB-lite"/>
    </source>
</evidence>
<dbReference type="AlphaFoldDB" id="A0A0C9MMI9"/>
<dbReference type="OrthoDB" id="5366606at2759"/>
<organism evidence="2">
    <name type="scientific">Mucor ambiguus</name>
    <dbReference type="NCBI Taxonomy" id="91626"/>
    <lineage>
        <taxon>Eukaryota</taxon>
        <taxon>Fungi</taxon>
        <taxon>Fungi incertae sedis</taxon>
        <taxon>Mucoromycota</taxon>
        <taxon>Mucoromycotina</taxon>
        <taxon>Mucoromycetes</taxon>
        <taxon>Mucorales</taxon>
        <taxon>Mucorineae</taxon>
        <taxon>Mucoraceae</taxon>
        <taxon>Mucor</taxon>
    </lineage>
</organism>
<feature type="compositionally biased region" description="Polar residues" evidence="1">
    <location>
        <begin position="116"/>
        <end position="125"/>
    </location>
</feature>
<dbReference type="EMBL" id="DF836507">
    <property type="protein sequence ID" value="GAN08699.1"/>
    <property type="molecule type" value="Genomic_DNA"/>
</dbReference>